<evidence type="ECO:0000256" key="3">
    <source>
        <dbReference type="ARBA" id="ARBA00022516"/>
    </source>
</evidence>
<comment type="caution">
    <text evidence="12">The sequence shown here is derived from an EMBL/GenBank/DDBJ whole genome shotgun (WGS) entry which is preliminary data.</text>
</comment>
<keyword evidence="10" id="KW-0012">Acyltransferase</keyword>
<evidence type="ECO:0000256" key="4">
    <source>
        <dbReference type="ARBA" id="ARBA00022679"/>
    </source>
</evidence>
<sequence>MGAGTNGLANGAARVERAEDGTAVFRGTAYSPLRTTVALALWLGAIHFNAFLVLASLFLFPRRVAALVLATQLFFMFVPVSDKSRLGRRIARFITRYVIGYFPVTLHVEDYDAFDPTRAYVFGYEPHSVLPIAVGILGDLVGFMPLPKMKILASSAVFYTSFLRQIWTWLGLAPASRKSFYSYLGAGYSCIIVPGGVQEILHMDHDSEVAFLKSRKGFVKIAIEMGSPVVPVFAFGQNSHPFCYTMHVVVGRPIEVVKNSHPTPDEINEVHKQFVVAMQELFEKYKTRTGYPDLQLRVL</sequence>
<dbReference type="AlphaFoldDB" id="A0A8T0X025"/>
<keyword evidence="7 11" id="KW-1133">Transmembrane helix</keyword>
<reference evidence="12" key="1">
    <citation type="submission" date="2020-05" db="EMBL/GenBank/DDBJ databases">
        <title>WGS assembly of Panicum virgatum.</title>
        <authorList>
            <person name="Lovell J.T."/>
            <person name="Jenkins J."/>
            <person name="Shu S."/>
            <person name="Juenger T.E."/>
            <person name="Schmutz J."/>
        </authorList>
    </citation>
    <scope>NUCLEOTIDE SEQUENCE</scope>
    <source>
        <strain evidence="12">AP13</strain>
    </source>
</reference>
<evidence type="ECO:0000256" key="7">
    <source>
        <dbReference type="ARBA" id="ARBA00022989"/>
    </source>
</evidence>
<keyword evidence="6" id="KW-0256">Endoplasmic reticulum</keyword>
<dbReference type="InterPro" id="IPR007130">
    <property type="entry name" value="DAGAT"/>
</dbReference>
<protein>
    <recommendedName>
        <fullName evidence="14">Acyltransferase</fullName>
    </recommendedName>
</protein>
<comment type="similarity">
    <text evidence="2">Belongs to the diacylglycerol acyltransferase family.</text>
</comment>
<evidence type="ECO:0000256" key="2">
    <source>
        <dbReference type="ARBA" id="ARBA00005420"/>
    </source>
</evidence>
<dbReference type="GO" id="GO:0004144">
    <property type="term" value="F:diacylglycerol O-acyltransferase activity"/>
    <property type="evidence" value="ECO:0007669"/>
    <property type="project" value="TreeGrafter"/>
</dbReference>
<evidence type="ECO:0000256" key="8">
    <source>
        <dbReference type="ARBA" id="ARBA00023098"/>
    </source>
</evidence>
<keyword evidence="3" id="KW-0444">Lipid biosynthesis</keyword>
<keyword evidence="13" id="KW-1185">Reference proteome</keyword>
<gene>
    <name evidence="12" type="ORF">PVAP13_1NG458000</name>
</gene>
<evidence type="ECO:0000256" key="6">
    <source>
        <dbReference type="ARBA" id="ARBA00022824"/>
    </source>
</evidence>
<proteinExistence type="inferred from homology"/>
<keyword evidence="8" id="KW-0443">Lipid metabolism</keyword>
<accession>A0A8T0X025</accession>
<evidence type="ECO:0000256" key="11">
    <source>
        <dbReference type="SAM" id="Phobius"/>
    </source>
</evidence>
<dbReference type="EMBL" id="CM029038">
    <property type="protein sequence ID" value="KAG2653460.1"/>
    <property type="molecule type" value="Genomic_DNA"/>
</dbReference>
<comment type="subcellular location">
    <subcellularLocation>
        <location evidence="1">Endoplasmic reticulum membrane</location>
        <topology evidence="1">Multi-pass membrane protein</topology>
    </subcellularLocation>
</comment>
<dbReference type="Proteomes" id="UP000823388">
    <property type="component" value="Chromosome 1N"/>
</dbReference>
<feature type="transmembrane region" description="Helical" evidence="11">
    <location>
        <begin position="36"/>
        <end position="58"/>
    </location>
</feature>
<organism evidence="12 13">
    <name type="scientific">Panicum virgatum</name>
    <name type="common">Blackwell switchgrass</name>
    <dbReference type="NCBI Taxonomy" id="38727"/>
    <lineage>
        <taxon>Eukaryota</taxon>
        <taxon>Viridiplantae</taxon>
        <taxon>Streptophyta</taxon>
        <taxon>Embryophyta</taxon>
        <taxon>Tracheophyta</taxon>
        <taxon>Spermatophyta</taxon>
        <taxon>Magnoliopsida</taxon>
        <taxon>Liliopsida</taxon>
        <taxon>Poales</taxon>
        <taxon>Poaceae</taxon>
        <taxon>PACMAD clade</taxon>
        <taxon>Panicoideae</taxon>
        <taxon>Panicodae</taxon>
        <taxon>Paniceae</taxon>
        <taxon>Panicinae</taxon>
        <taxon>Panicum</taxon>
        <taxon>Panicum sect. Hiantes</taxon>
    </lineage>
</organism>
<dbReference type="PANTHER" id="PTHR12317:SF63">
    <property type="entry name" value="DIACYLGLYCEROL O-ACYLTRANSFERASE 2"/>
    <property type="match status" value="1"/>
</dbReference>
<name>A0A8T0X025_PANVG</name>
<feature type="transmembrane region" description="Helical" evidence="11">
    <location>
        <begin position="64"/>
        <end position="81"/>
    </location>
</feature>
<evidence type="ECO:0008006" key="14">
    <source>
        <dbReference type="Google" id="ProtNLM"/>
    </source>
</evidence>
<dbReference type="SUPFAM" id="SSF69593">
    <property type="entry name" value="Glycerol-3-phosphate (1)-acyltransferase"/>
    <property type="match status" value="1"/>
</dbReference>
<evidence type="ECO:0000313" key="12">
    <source>
        <dbReference type="EMBL" id="KAG2653460.1"/>
    </source>
</evidence>
<dbReference type="PANTHER" id="PTHR12317">
    <property type="entry name" value="DIACYLGLYCEROL O-ACYLTRANSFERASE"/>
    <property type="match status" value="1"/>
</dbReference>
<evidence type="ECO:0000256" key="5">
    <source>
        <dbReference type="ARBA" id="ARBA00022692"/>
    </source>
</evidence>
<evidence type="ECO:0000256" key="10">
    <source>
        <dbReference type="ARBA" id="ARBA00023315"/>
    </source>
</evidence>
<dbReference type="Pfam" id="PF03982">
    <property type="entry name" value="DAGAT"/>
    <property type="match status" value="2"/>
</dbReference>
<dbReference type="GO" id="GO:0019432">
    <property type="term" value="P:triglyceride biosynthetic process"/>
    <property type="evidence" value="ECO:0007669"/>
    <property type="project" value="TreeGrafter"/>
</dbReference>
<keyword evidence="4" id="KW-0808">Transferase</keyword>
<keyword evidence="5 11" id="KW-0812">Transmembrane</keyword>
<evidence type="ECO:0000256" key="1">
    <source>
        <dbReference type="ARBA" id="ARBA00004477"/>
    </source>
</evidence>
<keyword evidence="9 11" id="KW-0472">Membrane</keyword>
<evidence type="ECO:0000256" key="9">
    <source>
        <dbReference type="ARBA" id="ARBA00023136"/>
    </source>
</evidence>
<dbReference type="GO" id="GO:0005789">
    <property type="term" value="C:endoplasmic reticulum membrane"/>
    <property type="evidence" value="ECO:0007669"/>
    <property type="project" value="UniProtKB-SubCell"/>
</dbReference>
<evidence type="ECO:0000313" key="13">
    <source>
        <dbReference type="Proteomes" id="UP000823388"/>
    </source>
</evidence>